<feature type="transmembrane region" description="Helical" evidence="11">
    <location>
        <begin position="96"/>
        <end position="118"/>
    </location>
</feature>
<protein>
    <recommendedName>
        <fullName evidence="11">Zinc metalloprotease</fullName>
        <ecNumber evidence="11">3.4.24.-</ecNumber>
    </recommendedName>
</protein>
<dbReference type="InterPro" id="IPR041489">
    <property type="entry name" value="PDZ_6"/>
</dbReference>
<dbReference type="NCBIfam" id="TIGR00054">
    <property type="entry name" value="RIP metalloprotease RseP"/>
    <property type="match status" value="1"/>
</dbReference>
<evidence type="ECO:0000256" key="8">
    <source>
        <dbReference type="ARBA" id="ARBA00022989"/>
    </source>
</evidence>
<proteinExistence type="inferred from homology"/>
<dbReference type="OrthoDB" id="9782003at2"/>
<name>A0A4P6HSE0_9BACT</name>
<reference evidence="13 14" key="1">
    <citation type="submission" date="2018-02" db="EMBL/GenBank/DDBJ databases">
        <title>Genome sequence of Desulfovibrio carbinolicus DSM 3852.</title>
        <authorList>
            <person name="Wilbanks E."/>
            <person name="Skennerton C.T."/>
            <person name="Orphan V.J."/>
        </authorList>
    </citation>
    <scope>NUCLEOTIDE SEQUENCE [LARGE SCALE GENOMIC DNA]</scope>
    <source>
        <strain evidence="13 14">DSM 3852</strain>
    </source>
</reference>
<comment type="similarity">
    <text evidence="3 11">Belongs to the peptidase M50B family.</text>
</comment>
<evidence type="ECO:0000256" key="7">
    <source>
        <dbReference type="ARBA" id="ARBA00022833"/>
    </source>
</evidence>
<keyword evidence="6 11" id="KW-0378">Hydrolase</keyword>
<keyword evidence="4 13" id="KW-0645">Protease</keyword>
<dbReference type="Pfam" id="PF17820">
    <property type="entry name" value="PDZ_6"/>
    <property type="match status" value="1"/>
</dbReference>
<dbReference type="EMBL" id="CP026538">
    <property type="protein sequence ID" value="QAZ69110.1"/>
    <property type="molecule type" value="Genomic_DNA"/>
</dbReference>
<evidence type="ECO:0000259" key="12">
    <source>
        <dbReference type="SMART" id="SM00228"/>
    </source>
</evidence>
<keyword evidence="11" id="KW-0479">Metal-binding</keyword>
<dbReference type="InterPro" id="IPR008915">
    <property type="entry name" value="Peptidase_M50"/>
</dbReference>
<evidence type="ECO:0000313" key="14">
    <source>
        <dbReference type="Proteomes" id="UP000293296"/>
    </source>
</evidence>
<comment type="subcellular location">
    <subcellularLocation>
        <location evidence="2">Membrane</location>
        <topology evidence="2">Multi-pass membrane protein</topology>
    </subcellularLocation>
</comment>
<keyword evidence="9 11" id="KW-0482">Metalloprotease</keyword>
<dbReference type="Gene3D" id="2.30.42.10">
    <property type="match status" value="1"/>
</dbReference>
<dbReference type="KEGG" id="dcb:C3Y92_18450"/>
<dbReference type="AlphaFoldDB" id="A0A4P6HSE0"/>
<evidence type="ECO:0000256" key="5">
    <source>
        <dbReference type="ARBA" id="ARBA00022692"/>
    </source>
</evidence>
<dbReference type="RefSeq" id="WP_129355189.1">
    <property type="nucleotide sequence ID" value="NZ_CP026538.1"/>
</dbReference>
<evidence type="ECO:0000313" key="13">
    <source>
        <dbReference type="EMBL" id="QAZ69110.1"/>
    </source>
</evidence>
<dbReference type="CDD" id="cd23081">
    <property type="entry name" value="cpPDZ_EcRseP-like"/>
    <property type="match status" value="1"/>
</dbReference>
<evidence type="ECO:0000256" key="6">
    <source>
        <dbReference type="ARBA" id="ARBA00022801"/>
    </source>
</evidence>
<evidence type="ECO:0000256" key="3">
    <source>
        <dbReference type="ARBA" id="ARBA00007931"/>
    </source>
</evidence>
<evidence type="ECO:0000256" key="4">
    <source>
        <dbReference type="ARBA" id="ARBA00022670"/>
    </source>
</evidence>
<keyword evidence="10 11" id="KW-0472">Membrane</keyword>
<comment type="cofactor">
    <cofactor evidence="1 11">
        <name>Zn(2+)</name>
        <dbReference type="ChEBI" id="CHEBI:29105"/>
    </cofactor>
</comment>
<dbReference type="PANTHER" id="PTHR42837:SF2">
    <property type="entry name" value="MEMBRANE METALLOPROTEASE ARASP2, CHLOROPLASTIC-RELATED"/>
    <property type="match status" value="1"/>
</dbReference>
<dbReference type="Proteomes" id="UP000293296">
    <property type="component" value="Chromosome"/>
</dbReference>
<feature type="domain" description="PDZ" evidence="12">
    <location>
        <begin position="112"/>
        <end position="184"/>
    </location>
</feature>
<evidence type="ECO:0000256" key="10">
    <source>
        <dbReference type="ARBA" id="ARBA00023136"/>
    </source>
</evidence>
<evidence type="ECO:0000256" key="2">
    <source>
        <dbReference type="ARBA" id="ARBA00004141"/>
    </source>
</evidence>
<dbReference type="CDD" id="cd06163">
    <property type="entry name" value="S2P-M50_PDZ_RseP-like"/>
    <property type="match status" value="1"/>
</dbReference>
<evidence type="ECO:0000256" key="9">
    <source>
        <dbReference type="ARBA" id="ARBA00023049"/>
    </source>
</evidence>
<keyword evidence="7 11" id="KW-0862">Zinc</keyword>
<dbReference type="GO" id="GO:0046872">
    <property type="term" value="F:metal ion binding"/>
    <property type="evidence" value="ECO:0007669"/>
    <property type="project" value="UniProtKB-KW"/>
</dbReference>
<dbReference type="InterPro" id="IPR036034">
    <property type="entry name" value="PDZ_sf"/>
</dbReference>
<dbReference type="PANTHER" id="PTHR42837">
    <property type="entry name" value="REGULATOR OF SIGMA-E PROTEASE RSEP"/>
    <property type="match status" value="1"/>
</dbReference>
<keyword evidence="5 11" id="KW-0812">Transmembrane</keyword>
<keyword evidence="8 11" id="KW-1133">Transmembrane helix</keyword>
<dbReference type="Pfam" id="PF02163">
    <property type="entry name" value="Peptidase_M50"/>
    <property type="match status" value="1"/>
</dbReference>
<dbReference type="GO" id="GO:0016020">
    <property type="term" value="C:membrane"/>
    <property type="evidence" value="ECO:0007669"/>
    <property type="project" value="UniProtKB-SubCell"/>
</dbReference>
<feature type="transmembrane region" description="Helical" evidence="11">
    <location>
        <begin position="279"/>
        <end position="301"/>
    </location>
</feature>
<accession>A0A4P6HSE0</accession>
<sequence>MIESIVAVALVLGGLIFFHELGHFIAARAFGMGVTTFSLGFGPKIFGFTRGKTRYILSAIPLGGYVQLVAQDPDDTAPDDFPPETHFRLRPAWQRMIVVAAGPIFNFVLAWLLFWGLLAAEGRFEMLPIIGQVQKDSPAAVAGLAPGDVVTSLNGGPVANWDALSTAIRTSNGQPVKLTVSRDGKDETFVLTPTLRTVKNLFGEEETVPLVGIVASGKTRSVPLGAGSAAAEAVKQTWNVVVVTYTGILKLIERVVPLDSIGGPIMIAQMVSKQAGEGLGNVVALAALISVNLGVLNLLPIPVLDGGHLLFYAIEIIMRKPVSPRMRVLTTKIGLAFLIGLMLLATVNDIRRQLSISDG</sequence>
<dbReference type="EC" id="3.4.24.-" evidence="11"/>
<keyword evidence="14" id="KW-1185">Reference proteome</keyword>
<dbReference type="InterPro" id="IPR004387">
    <property type="entry name" value="Pept_M50_Zn"/>
</dbReference>
<dbReference type="InterPro" id="IPR001478">
    <property type="entry name" value="PDZ"/>
</dbReference>
<dbReference type="GO" id="GO:0006508">
    <property type="term" value="P:proteolysis"/>
    <property type="evidence" value="ECO:0007669"/>
    <property type="project" value="UniProtKB-KW"/>
</dbReference>
<evidence type="ECO:0000256" key="1">
    <source>
        <dbReference type="ARBA" id="ARBA00001947"/>
    </source>
</evidence>
<dbReference type="GO" id="GO:0004222">
    <property type="term" value="F:metalloendopeptidase activity"/>
    <property type="evidence" value="ECO:0007669"/>
    <property type="project" value="InterPro"/>
</dbReference>
<gene>
    <name evidence="13" type="primary">rseP</name>
    <name evidence="13" type="ORF">C3Y92_18450</name>
</gene>
<feature type="transmembrane region" description="Helical" evidence="11">
    <location>
        <begin position="328"/>
        <end position="347"/>
    </location>
</feature>
<dbReference type="SMART" id="SM00228">
    <property type="entry name" value="PDZ"/>
    <property type="match status" value="1"/>
</dbReference>
<dbReference type="SUPFAM" id="SSF50156">
    <property type="entry name" value="PDZ domain-like"/>
    <property type="match status" value="1"/>
</dbReference>
<evidence type="ECO:0000256" key="11">
    <source>
        <dbReference type="RuleBase" id="RU362031"/>
    </source>
</evidence>
<organism evidence="13 14">
    <name type="scientific">Solidesulfovibrio carbinolicus</name>
    <dbReference type="NCBI Taxonomy" id="296842"/>
    <lineage>
        <taxon>Bacteria</taxon>
        <taxon>Pseudomonadati</taxon>
        <taxon>Thermodesulfobacteriota</taxon>
        <taxon>Desulfovibrionia</taxon>
        <taxon>Desulfovibrionales</taxon>
        <taxon>Desulfovibrionaceae</taxon>
        <taxon>Solidesulfovibrio</taxon>
    </lineage>
</organism>